<evidence type="ECO:0000313" key="2">
    <source>
        <dbReference type="EMBL" id="EAT42171.1"/>
    </source>
</evidence>
<evidence type="ECO:0000256" key="1">
    <source>
        <dbReference type="SAM" id="MobiDB-lite"/>
    </source>
</evidence>
<reference evidence="2" key="1">
    <citation type="submission" date="2005-10" db="EMBL/GenBank/DDBJ databases">
        <authorList>
            <person name="Loftus B.J."/>
            <person name="Nene V.M."/>
            <person name="Hannick L.I."/>
            <person name="Bidwell S."/>
            <person name="Haas B."/>
            <person name="Amedeo P."/>
            <person name="Orvis J."/>
            <person name="Wortman J.R."/>
            <person name="White O.R."/>
            <person name="Salzberg S."/>
            <person name="Shumway M."/>
            <person name="Koo H."/>
            <person name="Zhao Y."/>
            <person name="Holmes M."/>
            <person name="Miller J."/>
            <person name="Schatz M."/>
            <person name="Pop M."/>
            <person name="Pai G."/>
            <person name="Utterback T."/>
            <person name="Rogers Y.-H."/>
            <person name="Kravitz S."/>
            <person name="Fraser C.M."/>
        </authorList>
    </citation>
    <scope>NUCLEOTIDE SEQUENCE</scope>
    <source>
        <strain evidence="2">Liverpool</strain>
    </source>
</reference>
<gene>
    <name evidence="2" type="ORF">AaeL_AAEL006284</name>
</gene>
<dbReference type="AlphaFoldDB" id="Q176S1"/>
<dbReference type="EMBL" id="CH477383">
    <property type="protein sequence ID" value="EAT42171.1"/>
    <property type="molecule type" value="Genomic_DNA"/>
</dbReference>
<dbReference type="STRING" id="7159.Q176S1"/>
<sequence length="241" mass="27535">MNTRRDVSTKRTKPDETSNSTDEMSVAQLAQWISNKLDSTKDELAKQINDGMLSVKMEIKSELDSMRSQLDKSISDLNRSVQANKEAIHSTASTLSRSQYSNENLMEYFDIWCNQLGYSSTPLVDIRRLSKQPMTVGKSYKILLQFAEIINQRCDFYYKYIRTRTLTLDQIGFKSNDRIFVNENLTPIAREIKNKALLARKDGKLQAVFSRNGEICIKKTVEAGVIPISSVDHLNNIIHQS</sequence>
<evidence type="ECO:0000313" key="3">
    <source>
        <dbReference type="Proteomes" id="UP000682892"/>
    </source>
</evidence>
<feature type="compositionally biased region" description="Basic and acidic residues" evidence="1">
    <location>
        <begin position="1"/>
        <end position="16"/>
    </location>
</feature>
<dbReference type="OMA" id="NENLMEY"/>
<organism evidence="2 3">
    <name type="scientific">Aedes aegypti</name>
    <name type="common">Yellowfever mosquito</name>
    <name type="synonym">Culex aegypti</name>
    <dbReference type="NCBI Taxonomy" id="7159"/>
    <lineage>
        <taxon>Eukaryota</taxon>
        <taxon>Metazoa</taxon>
        <taxon>Ecdysozoa</taxon>
        <taxon>Arthropoda</taxon>
        <taxon>Hexapoda</taxon>
        <taxon>Insecta</taxon>
        <taxon>Pterygota</taxon>
        <taxon>Neoptera</taxon>
        <taxon>Endopterygota</taxon>
        <taxon>Diptera</taxon>
        <taxon>Nematocera</taxon>
        <taxon>Culicoidea</taxon>
        <taxon>Culicidae</taxon>
        <taxon>Culicinae</taxon>
        <taxon>Aedini</taxon>
        <taxon>Aedes</taxon>
        <taxon>Stegomyia</taxon>
    </lineage>
</organism>
<dbReference type="eggNOG" id="ENOG502TB0I">
    <property type="taxonomic scope" value="Eukaryota"/>
</dbReference>
<protein>
    <submittedName>
        <fullName evidence="2">AAEL006284-PA</fullName>
    </submittedName>
</protein>
<name>Q176S1_AEDAE</name>
<reference evidence="2" key="3">
    <citation type="submission" date="2012-09" db="EMBL/GenBank/DDBJ databases">
        <authorList>
            <consortium name="VectorBase"/>
        </authorList>
    </citation>
    <scope>NUCLEOTIDE SEQUENCE</scope>
    <source>
        <strain evidence="2">Liverpool</strain>
    </source>
</reference>
<reference evidence="2" key="2">
    <citation type="journal article" date="2007" name="Science">
        <title>Genome sequence of Aedes aegypti, a major arbovirus vector.</title>
        <authorList>
            <person name="Nene V."/>
            <person name="Wortman J.R."/>
            <person name="Lawson D."/>
            <person name="Haas B."/>
            <person name="Kodira C."/>
            <person name="Tu Z.J."/>
            <person name="Loftus B."/>
            <person name="Xi Z."/>
            <person name="Megy K."/>
            <person name="Grabherr M."/>
            <person name="Ren Q."/>
            <person name="Zdobnov E.M."/>
            <person name="Lobo N.F."/>
            <person name="Campbell K.S."/>
            <person name="Brown S.E."/>
            <person name="Bonaldo M.F."/>
            <person name="Zhu J."/>
            <person name="Sinkins S.P."/>
            <person name="Hogenkamp D.G."/>
            <person name="Amedeo P."/>
            <person name="Arensburger P."/>
            <person name="Atkinson P.W."/>
            <person name="Bidwell S."/>
            <person name="Biedler J."/>
            <person name="Birney E."/>
            <person name="Bruggner R.V."/>
            <person name="Costas J."/>
            <person name="Coy M.R."/>
            <person name="Crabtree J."/>
            <person name="Crawford M."/>
            <person name="Debruyn B."/>
            <person name="Decaprio D."/>
            <person name="Eiglmeier K."/>
            <person name="Eisenstadt E."/>
            <person name="El-Dorry H."/>
            <person name="Gelbart W.M."/>
            <person name="Gomes S.L."/>
            <person name="Hammond M."/>
            <person name="Hannick L.I."/>
            <person name="Hogan J.R."/>
            <person name="Holmes M.H."/>
            <person name="Jaffe D."/>
            <person name="Johnston J.S."/>
            <person name="Kennedy R.C."/>
            <person name="Koo H."/>
            <person name="Kravitz S."/>
            <person name="Kriventseva E.V."/>
            <person name="Kulp D."/>
            <person name="Labutti K."/>
            <person name="Lee E."/>
            <person name="Li S."/>
            <person name="Lovin D.D."/>
            <person name="Mao C."/>
            <person name="Mauceli E."/>
            <person name="Menck C.F."/>
            <person name="Miller J.R."/>
            <person name="Montgomery P."/>
            <person name="Mori A."/>
            <person name="Nascimento A.L."/>
            <person name="Naveira H.F."/>
            <person name="Nusbaum C."/>
            <person name="O'leary S."/>
            <person name="Orvis J."/>
            <person name="Pertea M."/>
            <person name="Quesneville H."/>
            <person name="Reidenbach K.R."/>
            <person name="Rogers Y.H."/>
            <person name="Roth C.W."/>
            <person name="Schneider J.R."/>
            <person name="Schatz M."/>
            <person name="Shumway M."/>
            <person name="Stanke M."/>
            <person name="Stinson E.O."/>
            <person name="Tubio J.M."/>
            <person name="Vanzee J.P."/>
            <person name="Verjovski-Almeida S."/>
            <person name="Werner D."/>
            <person name="White O."/>
            <person name="Wyder S."/>
            <person name="Zeng Q."/>
            <person name="Zhao Q."/>
            <person name="Zhao Y."/>
            <person name="Hill C.A."/>
            <person name="Raikhel A.S."/>
            <person name="Soares M.B."/>
            <person name="Knudson D.L."/>
            <person name="Lee N.H."/>
            <person name="Galagan J."/>
            <person name="Salzberg S.L."/>
            <person name="Paulsen I.T."/>
            <person name="Dimopoulos G."/>
            <person name="Collins F.H."/>
            <person name="Birren B."/>
            <person name="Fraser-Liggett C.M."/>
            <person name="Severson D.W."/>
        </authorList>
    </citation>
    <scope>NUCLEOTIDE SEQUENCE [LARGE SCALE GENOMIC DNA]</scope>
    <source>
        <strain evidence="2">Liverpool</strain>
    </source>
</reference>
<dbReference type="HOGENOM" id="CLU_008300_2_1_1"/>
<dbReference type="PaxDb" id="7159-AAEL006284-PA"/>
<proteinExistence type="predicted"/>
<accession>Q176S1</accession>
<dbReference type="Proteomes" id="UP000682892">
    <property type="component" value="Unassembled WGS sequence"/>
</dbReference>
<feature type="region of interest" description="Disordered" evidence="1">
    <location>
        <begin position="1"/>
        <end position="23"/>
    </location>
</feature>
<dbReference type="PhylomeDB" id="Q176S1"/>